<keyword evidence="2" id="KW-1185">Reference proteome</keyword>
<accession>A0ACB8XN32</accession>
<dbReference type="Proteomes" id="UP001055879">
    <property type="component" value="Linkage Group LG16"/>
</dbReference>
<reference evidence="1 2" key="2">
    <citation type="journal article" date="2022" name="Mol. Ecol. Resour.">
        <title>The genomes of chicory, endive, great burdock and yacon provide insights into Asteraceae paleo-polyploidization history and plant inulin production.</title>
        <authorList>
            <person name="Fan W."/>
            <person name="Wang S."/>
            <person name="Wang H."/>
            <person name="Wang A."/>
            <person name="Jiang F."/>
            <person name="Liu H."/>
            <person name="Zhao H."/>
            <person name="Xu D."/>
            <person name="Zhang Y."/>
        </authorList>
    </citation>
    <scope>NUCLEOTIDE SEQUENCE [LARGE SCALE GENOMIC DNA]</scope>
    <source>
        <strain evidence="2">cv. Niubang</strain>
    </source>
</reference>
<name>A0ACB8XN32_ARCLA</name>
<sequence>MEIMWDMKENNTTEKVQTPSILPRLFIAPSCLPKFSMILAVVADMKAELLKKTIEVEEGKKLKDEDMVQLEAKCFWLQLKINGLESEARKMRKELVQRIYVEVRSVKEMKAVNELRLGVGVGSTPGMRCFHGKVYIPDSIPRDVIRAITIVERKHQTF</sequence>
<protein>
    <submittedName>
        <fullName evidence="1">Uncharacterized protein</fullName>
    </submittedName>
</protein>
<proteinExistence type="predicted"/>
<dbReference type="EMBL" id="CM042062">
    <property type="protein sequence ID" value="KAI3669626.1"/>
    <property type="molecule type" value="Genomic_DNA"/>
</dbReference>
<evidence type="ECO:0000313" key="2">
    <source>
        <dbReference type="Proteomes" id="UP001055879"/>
    </source>
</evidence>
<gene>
    <name evidence="1" type="ORF">L6452_40929</name>
</gene>
<reference evidence="2" key="1">
    <citation type="journal article" date="2022" name="Mol. Ecol. Resour.">
        <title>The genomes of chicory, endive, great burdock and yacon provide insights into Asteraceae palaeo-polyploidization history and plant inulin production.</title>
        <authorList>
            <person name="Fan W."/>
            <person name="Wang S."/>
            <person name="Wang H."/>
            <person name="Wang A."/>
            <person name="Jiang F."/>
            <person name="Liu H."/>
            <person name="Zhao H."/>
            <person name="Xu D."/>
            <person name="Zhang Y."/>
        </authorList>
    </citation>
    <scope>NUCLEOTIDE SEQUENCE [LARGE SCALE GENOMIC DNA]</scope>
    <source>
        <strain evidence="2">cv. Niubang</strain>
    </source>
</reference>
<comment type="caution">
    <text evidence="1">The sequence shown here is derived from an EMBL/GenBank/DDBJ whole genome shotgun (WGS) entry which is preliminary data.</text>
</comment>
<evidence type="ECO:0000313" key="1">
    <source>
        <dbReference type="EMBL" id="KAI3669626.1"/>
    </source>
</evidence>
<organism evidence="1 2">
    <name type="scientific">Arctium lappa</name>
    <name type="common">Greater burdock</name>
    <name type="synonym">Lappa major</name>
    <dbReference type="NCBI Taxonomy" id="4217"/>
    <lineage>
        <taxon>Eukaryota</taxon>
        <taxon>Viridiplantae</taxon>
        <taxon>Streptophyta</taxon>
        <taxon>Embryophyta</taxon>
        <taxon>Tracheophyta</taxon>
        <taxon>Spermatophyta</taxon>
        <taxon>Magnoliopsida</taxon>
        <taxon>eudicotyledons</taxon>
        <taxon>Gunneridae</taxon>
        <taxon>Pentapetalae</taxon>
        <taxon>asterids</taxon>
        <taxon>campanulids</taxon>
        <taxon>Asterales</taxon>
        <taxon>Asteraceae</taxon>
        <taxon>Carduoideae</taxon>
        <taxon>Cardueae</taxon>
        <taxon>Arctiinae</taxon>
        <taxon>Arctium</taxon>
    </lineage>
</organism>